<comment type="catalytic activity">
    <reaction evidence="10 12">
        <text>a 5,6-dihydrouridine in tRNA + NADP(+) = a uridine in tRNA + NADPH + H(+)</text>
        <dbReference type="Rhea" id="RHEA:23624"/>
        <dbReference type="Rhea" id="RHEA-COMP:13339"/>
        <dbReference type="Rhea" id="RHEA-COMP:13887"/>
        <dbReference type="ChEBI" id="CHEBI:15378"/>
        <dbReference type="ChEBI" id="CHEBI:57783"/>
        <dbReference type="ChEBI" id="CHEBI:58349"/>
        <dbReference type="ChEBI" id="CHEBI:65315"/>
        <dbReference type="ChEBI" id="CHEBI:74443"/>
    </reaction>
</comment>
<keyword evidence="6 12" id="KW-0819">tRNA processing</keyword>
<comment type="function">
    <text evidence="2 12 13">Catalyzes the synthesis of 5,6-dihydrouridine (D), a modified base found in the D-loop of most tRNAs, via the reduction of the C5-C6 double bond in target uridines.</text>
</comment>
<proteinExistence type="inferred from homology"/>
<evidence type="ECO:0000256" key="13">
    <source>
        <dbReference type="PIRNR" id="PIRNR006621"/>
    </source>
</evidence>
<dbReference type="InterPro" id="IPR032887">
    <property type="entry name" value="DusB"/>
</dbReference>
<dbReference type="Gene3D" id="3.20.20.70">
    <property type="entry name" value="Aldolase class I"/>
    <property type="match status" value="1"/>
</dbReference>
<dbReference type="EC" id="1.3.1.-" evidence="12"/>
<evidence type="ECO:0000313" key="16">
    <source>
        <dbReference type="Proteomes" id="UP001143304"/>
    </source>
</evidence>
<evidence type="ECO:0000256" key="2">
    <source>
        <dbReference type="ARBA" id="ARBA00002790"/>
    </source>
</evidence>
<dbReference type="InterPro" id="IPR001269">
    <property type="entry name" value="DUS_fam"/>
</dbReference>
<dbReference type="Pfam" id="PF01207">
    <property type="entry name" value="Dus"/>
    <property type="match status" value="1"/>
</dbReference>
<name>A0ABT3TCH9_9GAMM</name>
<gene>
    <name evidence="12 15" type="primary">dusB</name>
    <name evidence="15" type="ORF">EYC82_17750</name>
</gene>
<evidence type="ECO:0000256" key="11">
    <source>
        <dbReference type="ARBA" id="ARBA00048802"/>
    </source>
</evidence>
<dbReference type="CDD" id="cd02801">
    <property type="entry name" value="DUS_like_FMN"/>
    <property type="match status" value="1"/>
</dbReference>
<dbReference type="HAMAP" id="MF_02042">
    <property type="entry name" value="DusB_subfam"/>
    <property type="match status" value="1"/>
</dbReference>
<evidence type="ECO:0000256" key="3">
    <source>
        <dbReference type="ARBA" id="ARBA00022555"/>
    </source>
</evidence>
<comment type="caution">
    <text evidence="12">Lacks conserved residue(s) required for the propagation of feature annotation.</text>
</comment>
<dbReference type="PANTHER" id="PTHR45846:SF1">
    <property type="entry name" value="TRNA-DIHYDROURIDINE(47) SYNTHASE [NAD(P)(+)]-LIKE"/>
    <property type="match status" value="1"/>
</dbReference>
<dbReference type="SUPFAM" id="SSF51395">
    <property type="entry name" value="FMN-linked oxidoreductases"/>
    <property type="match status" value="1"/>
</dbReference>
<evidence type="ECO:0000256" key="12">
    <source>
        <dbReference type="HAMAP-Rule" id="MF_02042"/>
    </source>
</evidence>
<dbReference type="InterPro" id="IPR024036">
    <property type="entry name" value="tRNA-dHydroUridine_Synthase_C"/>
</dbReference>
<comment type="cofactor">
    <cofactor evidence="1 12 13">
        <name>FMN</name>
        <dbReference type="ChEBI" id="CHEBI:58210"/>
    </cofactor>
</comment>
<evidence type="ECO:0000256" key="10">
    <source>
        <dbReference type="ARBA" id="ARBA00048205"/>
    </source>
</evidence>
<dbReference type="InterPro" id="IPR004652">
    <property type="entry name" value="DusB-like"/>
</dbReference>
<protein>
    <recommendedName>
        <fullName evidence="12">tRNA-dihydrouridine synthase B</fullName>
        <ecNumber evidence="12">1.3.1.-</ecNumber>
    </recommendedName>
</protein>
<keyword evidence="7 12" id="KW-0521">NADP</keyword>
<feature type="binding site" evidence="12">
    <location>
        <begin position="225"/>
        <end position="226"/>
    </location>
    <ligand>
        <name>FMN</name>
        <dbReference type="ChEBI" id="CHEBI:58210"/>
    </ligand>
</feature>
<keyword evidence="4 12" id="KW-0285">Flavoprotein</keyword>
<evidence type="ECO:0000256" key="7">
    <source>
        <dbReference type="ARBA" id="ARBA00022857"/>
    </source>
</evidence>
<feature type="binding site" evidence="12">
    <location>
        <position position="71"/>
    </location>
    <ligand>
        <name>FMN</name>
        <dbReference type="ChEBI" id="CHEBI:58210"/>
    </ligand>
</feature>
<dbReference type="Gene3D" id="1.10.1200.80">
    <property type="entry name" value="Putative flavin oxidoreducatase, domain 2"/>
    <property type="match status" value="1"/>
</dbReference>
<organism evidence="15 16">
    <name type="scientific">Candidatus Marimicrobium litorale</name>
    <dbReference type="NCBI Taxonomy" id="2518991"/>
    <lineage>
        <taxon>Bacteria</taxon>
        <taxon>Pseudomonadati</taxon>
        <taxon>Pseudomonadota</taxon>
        <taxon>Gammaproteobacteria</taxon>
        <taxon>Cellvibrionales</taxon>
        <taxon>Halieaceae</taxon>
        <taxon>Marimicrobium</taxon>
    </lineage>
</organism>
<dbReference type="InterPro" id="IPR013785">
    <property type="entry name" value="Aldolase_TIM"/>
</dbReference>
<keyword evidence="9 12" id="KW-0560">Oxidoreductase</keyword>
<dbReference type="Proteomes" id="UP001143304">
    <property type="component" value="Unassembled WGS sequence"/>
</dbReference>
<evidence type="ECO:0000256" key="9">
    <source>
        <dbReference type="ARBA" id="ARBA00023002"/>
    </source>
</evidence>
<dbReference type="InterPro" id="IPR018517">
    <property type="entry name" value="tRNA_hU_synthase_CS"/>
</dbReference>
<keyword evidence="5 12" id="KW-0288">FMN</keyword>
<evidence type="ECO:0000256" key="8">
    <source>
        <dbReference type="ARBA" id="ARBA00022884"/>
    </source>
</evidence>
<evidence type="ECO:0000256" key="5">
    <source>
        <dbReference type="ARBA" id="ARBA00022643"/>
    </source>
</evidence>
<feature type="binding site" evidence="12">
    <location>
        <position position="140"/>
    </location>
    <ligand>
        <name>FMN</name>
        <dbReference type="ChEBI" id="CHEBI:58210"/>
    </ligand>
</feature>
<evidence type="ECO:0000256" key="4">
    <source>
        <dbReference type="ARBA" id="ARBA00022630"/>
    </source>
</evidence>
<accession>A0ABT3TCH9</accession>
<feature type="active site" description="Proton donor" evidence="12">
    <location>
        <position position="101"/>
    </location>
</feature>
<dbReference type="PIRSF" id="PIRSF006621">
    <property type="entry name" value="Dus"/>
    <property type="match status" value="1"/>
</dbReference>
<sequence length="328" mass="35637">MLQIGPYTLPNRVALAPMAGVTDLPFRRLCSEFGAGLVVSEMISANPRLRDSRKTRWRSRHDPEIEPRSVQIAGSDPQLLAEAARYNVACGAQIIDLNMGCPAKKVCRKAAGSALLADESLVQSILRTVVGAVTVPVTLKLRTGVSPQRRNGVSIARMAEDAGVAALAVHGRTRACAFTGPVEYDTLASMVEAVDIPVYANGNIDSAQQAAAVLDYTGAAGVMIGRAAQGRPWLCGQIATYLETGVTPADLSPESKLAIIRRHVSELHLFYGEYLGVRTARKHVGWFLDAHGYPKTQRRLFNQLAHPKEQLHYIDRHIGFQHKKELAA</sequence>
<reference evidence="15" key="1">
    <citation type="submission" date="2019-02" db="EMBL/GenBank/DDBJ databases">
        <authorList>
            <person name="Li S.-H."/>
        </authorList>
    </citation>
    <scope>NUCLEOTIDE SEQUENCE</scope>
    <source>
        <strain evidence="15">IMCC11814</strain>
    </source>
</reference>
<evidence type="ECO:0000256" key="6">
    <source>
        <dbReference type="ARBA" id="ARBA00022694"/>
    </source>
</evidence>
<feature type="domain" description="DUS-like FMN-binding" evidence="14">
    <location>
        <begin position="15"/>
        <end position="315"/>
    </location>
</feature>
<evidence type="ECO:0000259" key="14">
    <source>
        <dbReference type="Pfam" id="PF01207"/>
    </source>
</evidence>
<evidence type="ECO:0000256" key="1">
    <source>
        <dbReference type="ARBA" id="ARBA00001917"/>
    </source>
</evidence>
<keyword evidence="3 12" id="KW-0820">tRNA-binding</keyword>
<dbReference type="PROSITE" id="PS01136">
    <property type="entry name" value="UPF0034"/>
    <property type="match status" value="1"/>
</dbReference>
<comment type="similarity">
    <text evidence="12">Belongs to the Dus family. DusB subfamily.</text>
</comment>
<comment type="caution">
    <text evidence="15">The sequence shown here is derived from an EMBL/GenBank/DDBJ whole genome shotgun (WGS) entry which is preliminary data.</text>
</comment>
<comment type="catalytic activity">
    <reaction evidence="11 12">
        <text>a 5,6-dihydrouridine in tRNA + NAD(+) = a uridine in tRNA + NADH + H(+)</text>
        <dbReference type="Rhea" id="RHEA:54452"/>
        <dbReference type="Rhea" id="RHEA-COMP:13339"/>
        <dbReference type="Rhea" id="RHEA-COMP:13887"/>
        <dbReference type="ChEBI" id="CHEBI:15378"/>
        <dbReference type="ChEBI" id="CHEBI:57540"/>
        <dbReference type="ChEBI" id="CHEBI:57945"/>
        <dbReference type="ChEBI" id="CHEBI:65315"/>
        <dbReference type="ChEBI" id="CHEBI:74443"/>
    </reaction>
</comment>
<dbReference type="PANTHER" id="PTHR45846">
    <property type="entry name" value="TRNA-DIHYDROURIDINE(47) SYNTHASE [NAD(P)(+)]-LIKE"/>
    <property type="match status" value="1"/>
</dbReference>
<dbReference type="NCBIfam" id="TIGR00737">
    <property type="entry name" value="nifR3_yhdG"/>
    <property type="match status" value="1"/>
</dbReference>
<evidence type="ECO:0000313" key="15">
    <source>
        <dbReference type="EMBL" id="MCX2979187.1"/>
    </source>
</evidence>
<comment type="similarity">
    <text evidence="13">Belongs to the dus family.</text>
</comment>
<keyword evidence="8 12" id="KW-0694">RNA-binding</keyword>
<dbReference type="RefSeq" id="WP_279250977.1">
    <property type="nucleotide sequence ID" value="NZ_SHNO01000003.1"/>
</dbReference>
<dbReference type="EMBL" id="SHNO01000003">
    <property type="protein sequence ID" value="MCX2979187.1"/>
    <property type="molecule type" value="Genomic_DNA"/>
</dbReference>
<keyword evidence="16" id="KW-1185">Reference proteome</keyword>
<feature type="binding site" evidence="12">
    <location>
        <begin position="17"/>
        <end position="19"/>
    </location>
    <ligand>
        <name>FMN</name>
        <dbReference type="ChEBI" id="CHEBI:58210"/>
    </ligand>
</feature>
<dbReference type="InterPro" id="IPR035587">
    <property type="entry name" value="DUS-like_FMN-bd"/>
</dbReference>